<gene>
    <name evidence="2" type="ORF">MNBD_GAMMA03-1419</name>
</gene>
<protein>
    <recommendedName>
        <fullName evidence="1">Transposase InsH N-terminal domain-containing protein</fullName>
    </recommendedName>
</protein>
<evidence type="ECO:0000259" key="1">
    <source>
        <dbReference type="Pfam" id="PF05598"/>
    </source>
</evidence>
<sequence length="110" mass="13205">MRDFDSLVAMWVENPYWQYFSGRQYFEHKVPIDSSSMSRWRKRIGKKGAEELLGETIMTAVKLHYMFSLDYEKTKVLRKKSILSEIIIDRNFAPEILKAFDKQYFYYGTP</sequence>
<dbReference type="EMBL" id="UOFC01000162">
    <property type="protein sequence ID" value="VAW47698.1"/>
    <property type="molecule type" value="Genomic_DNA"/>
</dbReference>
<feature type="domain" description="Transposase InsH N-terminal" evidence="1">
    <location>
        <begin position="5"/>
        <end position="43"/>
    </location>
</feature>
<dbReference type="Pfam" id="PF05598">
    <property type="entry name" value="DUF772"/>
    <property type="match status" value="1"/>
</dbReference>
<accession>A0A3B0VVP5</accession>
<dbReference type="PANTHER" id="PTHR33803">
    <property type="entry name" value="IS1478 TRANSPOSASE"/>
    <property type="match status" value="1"/>
</dbReference>
<reference evidence="2" key="1">
    <citation type="submission" date="2018-06" db="EMBL/GenBank/DDBJ databases">
        <authorList>
            <person name="Zhirakovskaya E."/>
        </authorList>
    </citation>
    <scope>NUCLEOTIDE SEQUENCE</scope>
</reference>
<dbReference type="AlphaFoldDB" id="A0A3B0VVP5"/>
<dbReference type="InterPro" id="IPR008490">
    <property type="entry name" value="Transposase_InsH_N"/>
</dbReference>
<dbReference type="PANTHER" id="PTHR33803:SF3">
    <property type="entry name" value="BLL1974 PROTEIN"/>
    <property type="match status" value="1"/>
</dbReference>
<proteinExistence type="predicted"/>
<organism evidence="2">
    <name type="scientific">hydrothermal vent metagenome</name>
    <dbReference type="NCBI Taxonomy" id="652676"/>
    <lineage>
        <taxon>unclassified sequences</taxon>
        <taxon>metagenomes</taxon>
        <taxon>ecological metagenomes</taxon>
    </lineage>
</organism>
<evidence type="ECO:0000313" key="2">
    <source>
        <dbReference type="EMBL" id="VAW47698.1"/>
    </source>
</evidence>
<name>A0A3B0VVP5_9ZZZZ</name>